<protein>
    <recommendedName>
        <fullName evidence="4">PknH-like extracellular domain-containing protein</fullName>
    </recommendedName>
</protein>
<keyword evidence="1" id="KW-0732">Signal</keyword>
<sequence>MRILPATALIGVLLIATASSGLEAPPPTYASTRRPPPAGVLSSLRALPDAFWPRLRPAWRPPFRPSSRDCRALFDAAAGRFPRDGRLDVAAGTFDGVHVGQFAAVGLAEYPGGLARHRFGELRAALAGCTRADGGTPAAADLLTAAEPPVEVPAGAGEAAARVLTGRVGGYPYEMHVVVAGTGGTVLALVHGGIAPPDMSGTVELTRSLLREVGNLEP</sequence>
<dbReference type="OrthoDB" id="3544477at2"/>
<dbReference type="Proteomes" id="UP000006640">
    <property type="component" value="Chromosome"/>
</dbReference>
<organism evidence="2 3">
    <name type="scientific">Thermobispora bispora (strain ATCC 19993 / DSM 43833 / CBS 139.67 / JCM 10125 / KCTC 9307 / NBRC 14880 / R51)</name>
    <dbReference type="NCBI Taxonomy" id="469371"/>
    <lineage>
        <taxon>Bacteria</taxon>
        <taxon>Bacillati</taxon>
        <taxon>Actinomycetota</taxon>
        <taxon>Actinomycetes</taxon>
        <taxon>Streptosporangiales</taxon>
        <taxon>Streptosporangiaceae</taxon>
        <taxon>Thermobispora</taxon>
    </lineage>
</organism>
<dbReference type="STRING" id="469371.Tbis_1160"/>
<feature type="chain" id="PRO_5039305884" description="PknH-like extracellular domain-containing protein" evidence="1">
    <location>
        <begin position="25"/>
        <end position="218"/>
    </location>
</feature>
<evidence type="ECO:0000256" key="1">
    <source>
        <dbReference type="SAM" id="SignalP"/>
    </source>
</evidence>
<dbReference type="RefSeq" id="WP_013131415.1">
    <property type="nucleotide sequence ID" value="NC_014165.1"/>
</dbReference>
<evidence type="ECO:0000313" key="3">
    <source>
        <dbReference type="Proteomes" id="UP000006640"/>
    </source>
</evidence>
<gene>
    <name evidence="2" type="ordered locus">Tbis_1160</name>
</gene>
<dbReference type="eggNOG" id="ENOG5034BQR">
    <property type="taxonomic scope" value="Bacteria"/>
</dbReference>
<keyword evidence="3" id="KW-1185">Reference proteome</keyword>
<feature type="signal peptide" evidence="1">
    <location>
        <begin position="1"/>
        <end position="24"/>
    </location>
</feature>
<dbReference type="EMBL" id="CP001874">
    <property type="protein sequence ID" value="ADG87882.1"/>
    <property type="molecule type" value="Genomic_DNA"/>
</dbReference>
<accession>D6Y8I5</accession>
<dbReference type="AlphaFoldDB" id="D6Y8I5"/>
<dbReference type="KEGG" id="tbi:Tbis_1160"/>
<name>D6Y8I5_THEBD</name>
<evidence type="ECO:0000313" key="2">
    <source>
        <dbReference type="EMBL" id="ADG87882.1"/>
    </source>
</evidence>
<dbReference type="HOGENOM" id="CLU_1218634_0_0_11"/>
<reference evidence="2 3" key="1">
    <citation type="submission" date="2010-01" db="EMBL/GenBank/DDBJ databases">
        <title>The complete genome of Thermobispora bispora DSM 43833.</title>
        <authorList>
            <consortium name="US DOE Joint Genome Institute (JGI-PGF)"/>
            <person name="Lucas S."/>
            <person name="Copeland A."/>
            <person name="Lapidus A."/>
            <person name="Glavina del Rio T."/>
            <person name="Dalin E."/>
            <person name="Tice H."/>
            <person name="Bruce D."/>
            <person name="Goodwin L."/>
            <person name="Pitluck S."/>
            <person name="Kyrpides N."/>
            <person name="Mavromatis K."/>
            <person name="Ivanova N."/>
            <person name="Mikhailova N."/>
            <person name="Chertkov O."/>
            <person name="Brettin T."/>
            <person name="Detter J.C."/>
            <person name="Han C."/>
            <person name="Larimer F."/>
            <person name="Land M."/>
            <person name="Hauser L."/>
            <person name="Markowitz V."/>
            <person name="Cheng J.-F."/>
            <person name="Hugenholtz P."/>
            <person name="Woyke T."/>
            <person name="Wu D."/>
            <person name="Jando M."/>
            <person name="Schneider S."/>
            <person name="Klenk H.-P."/>
            <person name="Eisen J.A."/>
        </authorList>
    </citation>
    <scope>NUCLEOTIDE SEQUENCE [LARGE SCALE GENOMIC DNA]</scope>
    <source>
        <strain evidence="3">ATCC 19993 / DSM 43833 / CBS 139.67 / JCM 10125 / KCTC 9307 / NBRC 14880 / R51</strain>
    </source>
</reference>
<evidence type="ECO:0008006" key="4">
    <source>
        <dbReference type="Google" id="ProtNLM"/>
    </source>
</evidence>
<proteinExistence type="predicted"/>